<accession>A0A518BRN2</accession>
<dbReference type="CDD" id="cd18793">
    <property type="entry name" value="SF2_C_SNF"/>
    <property type="match status" value="1"/>
</dbReference>
<proteinExistence type="predicted"/>
<dbReference type="Pfam" id="PF00176">
    <property type="entry name" value="SNF2-rel_dom"/>
    <property type="match status" value="1"/>
</dbReference>
<dbReference type="PROSITE" id="PS51194">
    <property type="entry name" value="HELICASE_CTER"/>
    <property type="match status" value="1"/>
</dbReference>
<dbReference type="GO" id="GO:0005524">
    <property type="term" value="F:ATP binding"/>
    <property type="evidence" value="ECO:0007669"/>
    <property type="project" value="UniProtKB-KW"/>
</dbReference>
<dbReference type="InterPro" id="IPR038718">
    <property type="entry name" value="SNF2-like_sf"/>
</dbReference>
<dbReference type="InterPro" id="IPR049730">
    <property type="entry name" value="SNF2/RAD54-like_C"/>
</dbReference>
<keyword evidence="3" id="KW-0347">Helicase</keyword>
<evidence type="ECO:0000259" key="5">
    <source>
        <dbReference type="PROSITE" id="PS51192"/>
    </source>
</evidence>
<dbReference type="EMBL" id="CP036287">
    <property type="protein sequence ID" value="QDU69635.1"/>
    <property type="molecule type" value="Genomic_DNA"/>
</dbReference>
<organism evidence="7 8">
    <name type="scientific">Engelhardtia mirabilis</name>
    <dbReference type="NCBI Taxonomy" id="2528011"/>
    <lineage>
        <taxon>Bacteria</taxon>
        <taxon>Pseudomonadati</taxon>
        <taxon>Planctomycetota</taxon>
        <taxon>Planctomycetia</taxon>
        <taxon>Planctomycetia incertae sedis</taxon>
        <taxon>Engelhardtia</taxon>
    </lineage>
</organism>
<keyword evidence="2 7" id="KW-0378">Hydrolase</keyword>
<feature type="domain" description="Helicase C-terminal" evidence="6">
    <location>
        <begin position="415"/>
        <end position="581"/>
    </location>
</feature>
<dbReference type="PANTHER" id="PTHR45766">
    <property type="entry name" value="DNA ANNEALING HELICASE AND ENDONUCLEASE ZRANB3 FAMILY MEMBER"/>
    <property type="match status" value="1"/>
</dbReference>
<dbReference type="SMART" id="SM00490">
    <property type="entry name" value="HELICc"/>
    <property type="match status" value="1"/>
</dbReference>
<dbReference type="Gene3D" id="3.40.50.300">
    <property type="entry name" value="P-loop containing nucleotide triphosphate hydrolases"/>
    <property type="match status" value="1"/>
</dbReference>
<dbReference type="GO" id="GO:0004386">
    <property type="term" value="F:helicase activity"/>
    <property type="evidence" value="ECO:0007669"/>
    <property type="project" value="UniProtKB-KW"/>
</dbReference>
<protein>
    <submittedName>
        <fullName evidence="7">RNA polymerase-associated protein RapA</fullName>
        <ecNumber evidence="7">3.6.4.-</ecNumber>
    </submittedName>
</protein>
<gene>
    <name evidence="7" type="primary">rapA_4</name>
    <name evidence="7" type="ORF">Pla133_47560</name>
</gene>
<dbReference type="InterPro" id="IPR000330">
    <property type="entry name" value="SNF2_N"/>
</dbReference>
<dbReference type="SMART" id="SM00487">
    <property type="entry name" value="DEXDc"/>
    <property type="match status" value="1"/>
</dbReference>
<keyword evidence="1" id="KW-0547">Nucleotide-binding</keyword>
<dbReference type="KEGG" id="pbap:Pla133_47560"/>
<dbReference type="AlphaFoldDB" id="A0A518BRN2"/>
<evidence type="ECO:0000259" key="6">
    <source>
        <dbReference type="PROSITE" id="PS51194"/>
    </source>
</evidence>
<dbReference type="InterPro" id="IPR001650">
    <property type="entry name" value="Helicase_C-like"/>
</dbReference>
<evidence type="ECO:0000256" key="2">
    <source>
        <dbReference type="ARBA" id="ARBA00022801"/>
    </source>
</evidence>
<dbReference type="Gene3D" id="3.40.50.10810">
    <property type="entry name" value="Tandem AAA-ATPase domain"/>
    <property type="match status" value="1"/>
</dbReference>
<reference evidence="7 8" key="1">
    <citation type="submission" date="2019-02" db="EMBL/GenBank/DDBJ databases">
        <title>Deep-cultivation of Planctomycetes and their phenomic and genomic characterization uncovers novel biology.</title>
        <authorList>
            <person name="Wiegand S."/>
            <person name="Jogler M."/>
            <person name="Boedeker C."/>
            <person name="Pinto D."/>
            <person name="Vollmers J."/>
            <person name="Rivas-Marin E."/>
            <person name="Kohn T."/>
            <person name="Peeters S.H."/>
            <person name="Heuer A."/>
            <person name="Rast P."/>
            <person name="Oberbeckmann S."/>
            <person name="Bunk B."/>
            <person name="Jeske O."/>
            <person name="Meyerdierks A."/>
            <person name="Storesund J.E."/>
            <person name="Kallscheuer N."/>
            <person name="Luecker S."/>
            <person name="Lage O.M."/>
            <person name="Pohl T."/>
            <person name="Merkel B.J."/>
            <person name="Hornburger P."/>
            <person name="Mueller R.-W."/>
            <person name="Bruemmer F."/>
            <person name="Labrenz M."/>
            <person name="Spormann A.M."/>
            <person name="Op den Camp H."/>
            <person name="Overmann J."/>
            <person name="Amann R."/>
            <person name="Jetten M.S.M."/>
            <person name="Mascher T."/>
            <person name="Medema M.H."/>
            <person name="Devos D.P."/>
            <person name="Kaster A.-K."/>
            <person name="Ovreas L."/>
            <person name="Rohde M."/>
            <person name="Galperin M.Y."/>
            <person name="Jogler C."/>
        </authorList>
    </citation>
    <scope>NUCLEOTIDE SEQUENCE [LARGE SCALE GENOMIC DNA]</scope>
    <source>
        <strain evidence="7 8">Pla133</strain>
    </source>
</reference>
<keyword evidence="8" id="KW-1185">Reference proteome</keyword>
<evidence type="ECO:0000313" key="7">
    <source>
        <dbReference type="EMBL" id="QDU69635.1"/>
    </source>
</evidence>
<dbReference type="SUPFAM" id="SSF52540">
    <property type="entry name" value="P-loop containing nucleoside triphosphate hydrolases"/>
    <property type="match status" value="2"/>
</dbReference>
<dbReference type="GO" id="GO:0016787">
    <property type="term" value="F:hydrolase activity"/>
    <property type="evidence" value="ECO:0007669"/>
    <property type="project" value="UniProtKB-KW"/>
</dbReference>
<evidence type="ECO:0000256" key="4">
    <source>
        <dbReference type="ARBA" id="ARBA00022840"/>
    </source>
</evidence>
<feature type="domain" description="Helicase ATP-binding" evidence="5">
    <location>
        <begin position="96"/>
        <end position="275"/>
    </location>
</feature>
<dbReference type="PROSITE" id="PS51192">
    <property type="entry name" value="HELICASE_ATP_BIND_1"/>
    <property type="match status" value="1"/>
</dbReference>
<dbReference type="PANTHER" id="PTHR45766:SF6">
    <property type="entry name" value="SWI_SNF-RELATED MATRIX-ASSOCIATED ACTIN-DEPENDENT REGULATOR OF CHROMATIN SUBFAMILY A-LIKE PROTEIN 1"/>
    <property type="match status" value="1"/>
</dbReference>
<dbReference type="InterPro" id="IPR014001">
    <property type="entry name" value="Helicase_ATP-bd"/>
</dbReference>
<dbReference type="RefSeq" id="WP_145069715.1">
    <property type="nucleotide sequence ID" value="NZ_CP036287.1"/>
</dbReference>
<name>A0A518BRN2_9BACT</name>
<dbReference type="CDD" id="cd18011">
    <property type="entry name" value="DEXDc_RapA"/>
    <property type="match status" value="1"/>
</dbReference>
<dbReference type="InterPro" id="IPR027417">
    <property type="entry name" value="P-loop_NTPase"/>
</dbReference>
<keyword evidence="4" id="KW-0067">ATP-binding</keyword>
<evidence type="ECO:0000256" key="1">
    <source>
        <dbReference type="ARBA" id="ARBA00022741"/>
    </source>
</evidence>
<evidence type="ECO:0000313" key="8">
    <source>
        <dbReference type="Proteomes" id="UP000316921"/>
    </source>
</evidence>
<dbReference type="Pfam" id="PF00271">
    <property type="entry name" value="Helicase_C"/>
    <property type="match status" value="1"/>
</dbReference>
<evidence type="ECO:0000256" key="3">
    <source>
        <dbReference type="ARBA" id="ARBA00022806"/>
    </source>
</evidence>
<dbReference type="EC" id="3.6.4.-" evidence="7"/>
<dbReference type="Proteomes" id="UP000316921">
    <property type="component" value="Chromosome"/>
</dbReference>
<sequence length="941" mass="105212">MRTTRRASTGGHAVYVTGTSDLVRGRDAVFLTALDAIEELRPEETRLVADGSPRFRTSRLYLESLLRRTPPAGTALSLGHRAALDPADYQLQPAVKALAQPRPRILMADGVGLGKTVEVGILLAELIARGRGDRILVVCLKSILAQFQKELWSRFTIPLVRLDSVGIQRVRSKIPSTENPFYFFDRAIISIDTLKKDRKYRRFLEESRWDAIVIDECQNVADRSGARTTSAGASQRYRLARLLARTTDALILTSATPHDGKPESFASLMNLLEPTAVADPSNFTKDEVEGYFLRRFKKDVAGEVGEAFRERELRPLHIDAGREECAALAAIQAATFKTVERVKHGKGKGILFRTLLLKGFLSSPAACLETIGERLKKLDALDAAGQDAENVAHDRAALEAIAEKAGAVEPAVFSKLARFLDEMRPLLDDGERVVVFSERIATLKLLQERLCAKKGAGGLALKADAAPIFHGALDDQRQRELLESFQAADSKIRVLLASDAASEGLNLHFHCRHLVHFDLPWSLITLEQRNGRIDRFGQPRTPIITYLITRTDDEALKADLRVLDVLWAKEQVAHEQLGDAAMLMNLHDAEAEEEHLAQTIEEEADPEGAFLSPAQADALLALFGTGSEPTPERREPLRLFPDDLDYAREAFEQALGPDTDLIEWHENLAGFTLRPPDDLLRRFDYLPPELIRAEGKKQNAELKLTTDRRRVADALDAARAKSDAWPEWQLFWELNPVSQWLDDKVLEGLARHEAPVIPVSEGLAEREVCFVFQGILSNERGRAVVVEWFGVSYAGGRKTGIRSLEALLEATGLRAGPPNRGGLDQEFLDALGELRRFAVGSARTHLESVAKRRESELADLLDEGLHRLEAWRAKRVAQREARRRKIAEKGRQATTFERKRFEAEKQNEDEIHAERKAWIKEEMTTVDKPFVRLAAVLIKEK</sequence>
<dbReference type="InterPro" id="IPR057342">
    <property type="entry name" value="DEXDc_RapA"/>
</dbReference>